<dbReference type="InterPro" id="IPR045122">
    <property type="entry name" value="Csc1-like"/>
</dbReference>
<feature type="transmembrane region" description="Helical" evidence="8">
    <location>
        <begin position="691"/>
        <end position="720"/>
    </location>
</feature>
<evidence type="ECO:0000256" key="3">
    <source>
        <dbReference type="ARBA" id="ARBA00022448"/>
    </source>
</evidence>
<feature type="transmembrane region" description="Helical" evidence="8">
    <location>
        <begin position="95"/>
        <end position="115"/>
    </location>
</feature>
<evidence type="ECO:0000259" key="9">
    <source>
        <dbReference type="Pfam" id="PF02714"/>
    </source>
</evidence>
<feature type="transmembrane region" description="Helical" evidence="8">
    <location>
        <begin position="148"/>
        <end position="166"/>
    </location>
</feature>
<feature type="compositionally biased region" description="Polar residues" evidence="7">
    <location>
        <begin position="400"/>
        <end position="418"/>
    </location>
</feature>
<feature type="transmembrane region" description="Helical" evidence="8">
    <location>
        <begin position="17"/>
        <end position="38"/>
    </location>
</feature>
<evidence type="ECO:0000259" key="11">
    <source>
        <dbReference type="Pfam" id="PF13967"/>
    </source>
</evidence>
<feature type="domain" description="CSC1/OSCA1-like N-terminal transmembrane" evidence="11">
    <location>
        <begin position="17"/>
        <end position="169"/>
    </location>
</feature>
<evidence type="ECO:0000256" key="6">
    <source>
        <dbReference type="ARBA" id="ARBA00023136"/>
    </source>
</evidence>
<feature type="transmembrane region" description="Helical" evidence="8">
    <location>
        <begin position="556"/>
        <end position="576"/>
    </location>
</feature>
<evidence type="ECO:0000259" key="12">
    <source>
        <dbReference type="Pfam" id="PF14703"/>
    </source>
</evidence>
<dbReference type="InterPro" id="IPR027815">
    <property type="entry name" value="CSC1/OSCA1-like_cyt"/>
</dbReference>
<feature type="domain" description="CSC1/OSCA1-like cytosolic" evidence="12">
    <location>
        <begin position="192"/>
        <end position="293"/>
    </location>
</feature>
<comment type="subcellular location">
    <subcellularLocation>
        <location evidence="1">Membrane</location>
        <topology evidence="1">Multi-pass membrane protein</topology>
    </subcellularLocation>
</comment>
<evidence type="ECO:0000256" key="1">
    <source>
        <dbReference type="ARBA" id="ARBA00004141"/>
    </source>
</evidence>
<evidence type="ECO:0000256" key="4">
    <source>
        <dbReference type="ARBA" id="ARBA00022692"/>
    </source>
</evidence>
<dbReference type="Pfam" id="PF02714">
    <property type="entry name" value="RSN1_7TM"/>
    <property type="match status" value="1"/>
</dbReference>
<feature type="region of interest" description="Disordered" evidence="7">
    <location>
        <begin position="952"/>
        <end position="1037"/>
    </location>
</feature>
<dbReference type="InterPro" id="IPR022257">
    <property type="entry name" value="PHM7_ext"/>
</dbReference>
<protein>
    <recommendedName>
        <fullName evidence="15">DUF221-domain-containing protein</fullName>
    </recommendedName>
</protein>
<evidence type="ECO:0008006" key="15">
    <source>
        <dbReference type="Google" id="ProtNLM"/>
    </source>
</evidence>
<feature type="compositionally biased region" description="Basic and acidic residues" evidence="7">
    <location>
        <begin position="285"/>
        <end position="333"/>
    </location>
</feature>
<feature type="transmembrane region" description="Helical" evidence="8">
    <location>
        <begin position="646"/>
        <end position="671"/>
    </location>
</feature>
<reference evidence="13 14" key="1">
    <citation type="submission" date="2021-08" db="EMBL/GenBank/DDBJ databases">
        <title>Draft Genome Sequence of Phanerochaete sordida strain YK-624.</title>
        <authorList>
            <person name="Mori T."/>
            <person name="Dohra H."/>
            <person name="Suzuki T."/>
            <person name="Kawagishi H."/>
            <person name="Hirai H."/>
        </authorList>
    </citation>
    <scope>NUCLEOTIDE SEQUENCE [LARGE SCALE GENOMIC DNA]</scope>
    <source>
        <strain evidence="13 14">YK-624</strain>
    </source>
</reference>
<dbReference type="EMBL" id="BPQB01000014">
    <property type="protein sequence ID" value="GJE89817.1"/>
    <property type="molecule type" value="Genomic_DNA"/>
</dbReference>
<dbReference type="PANTHER" id="PTHR13018:SF143">
    <property type="entry name" value="CSC1_OSCA1-LIKE 7TM REGION DOMAIN-CONTAINING PROTEIN"/>
    <property type="match status" value="1"/>
</dbReference>
<dbReference type="OrthoDB" id="1076608at2759"/>
<dbReference type="GO" id="GO:0005227">
    <property type="term" value="F:calcium-activated cation channel activity"/>
    <property type="evidence" value="ECO:0007669"/>
    <property type="project" value="InterPro"/>
</dbReference>
<dbReference type="AlphaFoldDB" id="A0A9P3LDD7"/>
<keyword evidence="6 8" id="KW-0472">Membrane</keyword>
<dbReference type="InterPro" id="IPR003864">
    <property type="entry name" value="CSC1/OSCA1-like_7TM"/>
</dbReference>
<sequence length="1093" mass="121938">MSQVTPAKAQDQDSQTFLTALVTNAAILSIEILAFVFLKHRLSRIYAPRTFLPPPSKRTVDLPGGWWKWPLAITAIPTVEVLQKNGMDAYMFLRFLRLLVILFASITLISCGILIPVDVIGVSNPQSGSDTLTRLSWTNIPPGDRGRYAAHLAVVWVSTLWTVFLVRRELQHYAKTRHEFLISPGHSSLAQARTVLITNVPLELCNEHELLRWASFVPGGVQNIWIYRDTQDLNKDYKNRLKACKKLEKVSSKLIRKVVKAKHKHDKTEDKVYRKTHKAEIHQHALEEKQHAKEQKALDRQRRKEEKQELKALEKRRKEGDAVSRQAEEDYARAHGMSYPMSPRSAASTADYGRPSADTALTAVDSPNMNGYGERKGSVSHREDVDDTLRGPALSRPRQQRTTTSELEAGQYSPSLAASQGAPEAPARAEDDPQHLLDLYAPPAKRLRHRTGALGLVGAKVDSLAWYKAEVARLNASIDARRQALLGRGQDAPRALGSAFIQCNLQMGAHVLAQCVSYHAPLMMYDKYVEVAPRDVIWDNIDDGAYEMRFRYVTSWLGSVGLIVLWFAPVAFVGTLSNVSTLCEKLSWTCWIRDAPTPVPGIIQGVLPPLFLAILFAILPWLLKGLAWYENIPRYSLLSISVYKRFFMFLVIHGFLIVTLSSGFTSAASAIVENPTSALQNLAKQLPNASIFFLTWTLTQGLTGAGSALLQVGQLVGHFIKKWLLGRTPRQAYGVTFMMPKADFGLVLPRMSLLATIALAYSTLSPIINPLATVSFMLFFFSWKFLLTWVFDQPDETETGGQYFPLAINFLFVGMYIEQICLAVLFFLNISESIVFIVEGILMVVLIALTLCAQILLRRSFLPITQFLPMSIATEKMQERWERERMRHQELLNGDAGADVDLFSRDGVLSVVHRKVRNPVTKFVQEVQKNVAKTANIDTALKDDVDPLVGPSAMTSAHAVSGSHLNEALPRPATQRSRSARGLPADGPQGGHTAQTGPDGEPHAKPNREDRMEEADEEDKDFDVHGFDHPSTYEGQPWIWVPRDPYGISRLLVDELRAAGVEASDEGSVMDEKGTVEVTRGPPDQDWEGGRDA</sequence>
<evidence type="ECO:0000256" key="5">
    <source>
        <dbReference type="ARBA" id="ARBA00022989"/>
    </source>
</evidence>
<evidence type="ECO:0000313" key="13">
    <source>
        <dbReference type="EMBL" id="GJE89817.1"/>
    </source>
</evidence>
<dbReference type="InterPro" id="IPR032880">
    <property type="entry name" value="CSC1/OSCA1-like_N"/>
</dbReference>
<feature type="region of interest" description="Disordered" evidence="7">
    <location>
        <begin position="285"/>
        <end position="432"/>
    </location>
</feature>
<proteinExistence type="inferred from homology"/>
<keyword evidence="3" id="KW-0813">Transport</keyword>
<dbReference type="PANTHER" id="PTHR13018">
    <property type="entry name" value="PROBABLE MEMBRANE PROTEIN DUF221-RELATED"/>
    <property type="match status" value="1"/>
</dbReference>
<feature type="compositionally biased region" description="Basic and acidic residues" evidence="7">
    <location>
        <begin position="1000"/>
        <end position="1011"/>
    </location>
</feature>
<organism evidence="13 14">
    <name type="scientific">Phanerochaete sordida</name>
    <dbReference type="NCBI Taxonomy" id="48140"/>
    <lineage>
        <taxon>Eukaryota</taxon>
        <taxon>Fungi</taxon>
        <taxon>Dikarya</taxon>
        <taxon>Basidiomycota</taxon>
        <taxon>Agaricomycotina</taxon>
        <taxon>Agaricomycetes</taxon>
        <taxon>Polyporales</taxon>
        <taxon>Phanerochaetaceae</taxon>
        <taxon>Phanerochaete</taxon>
    </lineage>
</organism>
<dbReference type="Pfam" id="PF14703">
    <property type="entry name" value="PHM7_cyt"/>
    <property type="match status" value="2"/>
</dbReference>
<gene>
    <name evidence="13" type="ORF">PsYK624_059250</name>
</gene>
<keyword evidence="5 8" id="KW-1133">Transmembrane helix</keyword>
<accession>A0A9P3LDD7</accession>
<evidence type="ECO:0000256" key="2">
    <source>
        <dbReference type="ARBA" id="ARBA00007779"/>
    </source>
</evidence>
<dbReference type="Pfam" id="PF13967">
    <property type="entry name" value="RSN1_TM"/>
    <property type="match status" value="1"/>
</dbReference>
<feature type="transmembrane region" description="Helical" evidence="8">
    <location>
        <begin position="767"/>
        <end position="791"/>
    </location>
</feature>
<feature type="domain" description="CSC1/OSCA1-like cytosolic" evidence="12">
    <location>
        <begin position="296"/>
        <end position="540"/>
    </location>
</feature>
<evidence type="ECO:0000256" key="8">
    <source>
        <dbReference type="SAM" id="Phobius"/>
    </source>
</evidence>
<feature type="region of interest" description="Disordered" evidence="7">
    <location>
        <begin position="1061"/>
        <end position="1093"/>
    </location>
</feature>
<feature type="domain" description="10TM putative phosphate transporter extracellular tail" evidence="10">
    <location>
        <begin position="1013"/>
        <end position="1084"/>
    </location>
</feature>
<dbReference type="GO" id="GO:0005886">
    <property type="term" value="C:plasma membrane"/>
    <property type="evidence" value="ECO:0007669"/>
    <property type="project" value="TreeGrafter"/>
</dbReference>
<keyword evidence="4 8" id="KW-0812">Transmembrane</keyword>
<feature type="compositionally biased region" description="Basic and acidic residues" evidence="7">
    <location>
        <begin position="373"/>
        <end position="389"/>
    </location>
</feature>
<feature type="domain" description="CSC1/OSCA1-like 7TM region" evidence="9">
    <location>
        <begin position="554"/>
        <end position="826"/>
    </location>
</feature>
<feature type="transmembrane region" description="Helical" evidence="8">
    <location>
        <begin position="606"/>
        <end position="626"/>
    </location>
</feature>
<feature type="transmembrane region" description="Helical" evidence="8">
    <location>
        <begin position="803"/>
        <end position="828"/>
    </location>
</feature>
<comment type="caution">
    <text evidence="13">The sequence shown here is derived from an EMBL/GenBank/DDBJ whole genome shotgun (WGS) entry which is preliminary data.</text>
</comment>
<feature type="compositionally biased region" description="Acidic residues" evidence="7">
    <location>
        <begin position="1012"/>
        <end position="1021"/>
    </location>
</feature>
<evidence type="ECO:0000313" key="14">
    <source>
        <dbReference type="Proteomes" id="UP000703269"/>
    </source>
</evidence>
<feature type="transmembrane region" description="Helical" evidence="8">
    <location>
        <begin position="834"/>
        <end position="857"/>
    </location>
</feature>
<evidence type="ECO:0000259" key="10">
    <source>
        <dbReference type="Pfam" id="PF12621"/>
    </source>
</evidence>
<name>A0A9P3LDD7_9APHY</name>
<keyword evidence="14" id="KW-1185">Reference proteome</keyword>
<dbReference type="Pfam" id="PF12621">
    <property type="entry name" value="PHM7_ext"/>
    <property type="match status" value="1"/>
</dbReference>
<comment type="similarity">
    <text evidence="2">Belongs to the CSC1 (TC 1.A.17) family.</text>
</comment>
<evidence type="ECO:0000256" key="7">
    <source>
        <dbReference type="SAM" id="MobiDB-lite"/>
    </source>
</evidence>
<dbReference type="Proteomes" id="UP000703269">
    <property type="component" value="Unassembled WGS sequence"/>
</dbReference>